<keyword evidence="3" id="KW-1185">Reference proteome</keyword>
<evidence type="ECO:0000256" key="1">
    <source>
        <dbReference type="SAM" id="MobiDB-lite"/>
    </source>
</evidence>
<dbReference type="OrthoDB" id="2064336at2"/>
<feature type="compositionally biased region" description="Polar residues" evidence="1">
    <location>
        <begin position="91"/>
        <end position="105"/>
    </location>
</feature>
<sequence length="105" mass="12256">MSISQVDMLTLVPRTNEVSQIRHVEMQRPAQEQAQMNSMFQQHIKHEQNKTVETKKGEYKEMRYDAKEKGNGQSLGERNKKGKKKQEETHVNTPPTNRSSFDIKI</sequence>
<dbReference type="RefSeq" id="WP_073281911.1">
    <property type="nucleotide sequence ID" value="NZ_FRCP01000005.1"/>
</dbReference>
<proteinExistence type="predicted"/>
<feature type="region of interest" description="Disordered" evidence="1">
    <location>
        <begin position="42"/>
        <end position="105"/>
    </location>
</feature>
<evidence type="ECO:0000313" key="3">
    <source>
        <dbReference type="Proteomes" id="UP000184038"/>
    </source>
</evidence>
<dbReference type="Proteomes" id="UP000184038">
    <property type="component" value="Unassembled WGS sequence"/>
</dbReference>
<accession>A0A1M7EWR7</accession>
<dbReference type="STRING" id="1120996.SAMN02746066_00244"/>
<reference evidence="2 3" key="1">
    <citation type="submission" date="2016-11" db="EMBL/GenBank/DDBJ databases">
        <authorList>
            <person name="Jaros S."/>
            <person name="Januszkiewicz K."/>
            <person name="Wedrychowicz H."/>
        </authorList>
    </citation>
    <scope>NUCLEOTIDE SEQUENCE [LARGE SCALE GENOMIC DNA]</scope>
    <source>
        <strain evidence="2 3">DSM 15930</strain>
    </source>
</reference>
<organism evidence="2 3">
    <name type="scientific">Anaerosporobacter mobilis DSM 15930</name>
    <dbReference type="NCBI Taxonomy" id="1120996"/>
    <lineage>
        <taxon>Bacteria</taxon>
        <taxon>Bacillati</taxon>
        <taxon>Bacillota</taxon>
        <taxon>Clostridia</taxon>
        <taxon>Lachnospirales</taxon>
        <taxon>Lachnospiraceae</taxon>
        <taxon>Anaerosporobacter</taxon>
    </lineage>
</organism>
<dbReference type="AlphaFoldDB" id="A0A1M7EWR7"/>
<name>A0A1M7EWR7_9FIRM</name>
<gene>
    <name evidence="2" type="ORF">SAMN02746066_00244</name>
</gene>
<evidence type="ECO:0000313" key="2">
    <source>
        <dbReference type="EMBL" id="SHL96120.1"/>
    </source>
</evidence>
<dbReference type="EMBL" id="FRCP01000005">
    <property type="protein sequence ID" value="SHL96120.1"/>
    <property type="molecule type" value="Genomic_DNA"/>
</dbReference>
<protein>
    <submittedName>
        <fullName evidence="2">Uncharacterized protein</fullName>
    </submittedName>
</protein>
<feature type="compositionally biased region" description="Basic and acidic residues" evidence="1">
    <location>
        <begin position="44"/>
        <end position="70"/>
    </location>
</feature>